<keyword evidence="4" id="KW-0456">Lyase</keyword>
<comment type="caution">
    <text evidence="7">The sequence shown here is derived from an EMBL/GenBank/DDBJ whole genome shotgun (WGS) entry which is preliminary data.</text>
</comment>
<dbReference type="Pfam" id="PF00730">
    <property type="entry name" value="HhH-GPD"/>
    <property type="match status" value="1"/>
</dbReference>
<dbReference type="InterPro" id="IPR011257">
    <property type="entry name" value="DNA_glycosylase"/>
</dbReference>
<gene>
    <name evidence="7" type="ORF">COX03_00920</name>
</gene>
<dbReference type="CDD" id="cd00056">
    <property type="entry name" value="ENDO3c"/>
    <property type="match status" value="1"/>
</dbReference>
<dbReference type="AlphaFoldDB" id="A0A2H0BJG2"/>
<protein>
    <recommendedName>
        <fullName evidence="6">HhH-GPD domain-containing protein</fullName>
    </recommendedName>
</protein>
<reference evidence="7 8" key="1">
    <citation type="submission" date="2017-09" db="EMBL/GenBank/DDBJ databases">
        <title>Depth-based differentiation of microbial function through sediment-hosted aquifers and enrichment of novel symbionts in the deep terrestrial subsurface.</title>
        <authorList>
            <person name="Probst A.J."/>
            <person name="Ladd B."/>
            <person name="Jarett J.K."/>
            <person name="Geller-Mcgrath D.E."/>
            <person name="Sieber C.M."/>
            <person name="Emerson J.B."/>
            <person name="Anantharaman K."/>
            <person name="Thomas B.C."/>
            <person name="Malmstrom R."/>
            <person name="Stieglmeier M."/>
            <person name="Klingl A."/>
            <person name="Woyke T."/>
            <person name="Ryan C.M."/>
            <person name="Banfield J.F."/>
        </authorList>
    </citation>
    <scope>NUCLEOTIDE SEQUENCE [LARGE SCALE GENOMIC DNA]</scope>
    <source>
        <strain evidence="7">CG22_combo_CG10-13_8_21_14_all_39_10</strain>
    </source>
</reference>
<dbReference type="InterPro" id="IPR003265">
    <property type="entry name" value="HhH-GPD_domain"/>
</dbReference>
<evidence type="ECO:0000256" key="3">
    <source>
        <dbReference type="ARBA" id="ARBA00023204"/>
    </source>
</evidence>
<dbReference type="GO" id="GO:0016829">
    <property type="term" value="F:lyase activity"/>
    <property type="evidence" value="ECO:0007669"/>
    <property type="project" value="UniProtKB-KW"/>
</dbReference>
<evidence type="ECO:0000313" key="7">
    <source>
        <dbReference type="EMBL" id="PIP57836.1"/>
    </source>
</evidence>
<sequence>MERDKQIAKEMLRYYYKCREVKDSDLEFLPFVVNNPNAYLLGVIYNQGMSSDYTWQIPEFLKERLGHLDIRKIAEINTSYIETIFGQKPALHRYWKTMARYTKHAAEHLVKNYNAEAINIWNDNPDVETLYARLLDFKGIGPKKANMAIRALALYFQVPIRNLEKIDIPVDVHVRRIFQRTGFSQSDKTEEIIKDARKIHPHFPAELDLPSWLIGRRWCHSQNPDCSNCVLVDSCRKIVYQAGNNSE</sequence>
<proteinExistence type="predicted"/>
<dbReference type="GO" id="GO:0000703">
    <property type="term" value="F:oxidized pyrimidine nucleobase lesion DNA N-glycosylase activity"/>
    <property type="evidence" value="ECO:0007669"/>
    <property type="project" value="TreeGrafter"/>
</dbReference>
<keyword evidence="2" id="KW-0378">Hydrolase</keyword>
<dbReference type="SUPFAM" id="SSF48150">
    <property type="entry name" value="DNA-glycosylase"/>
    <property type="match status" value="1"/>
</dbReference>
<dbReference type="GO" id="GO:0006285">
    <property type="term" value="P:base-excision repair, AP site formation"/>
    <property type="evidence" value="ECO:0007669"/>
    <property type="project" value="TreeGrafter"/>
</dbReference>
<name>A0A2H0BJG2_9BACT</name>
<dbReference type="SMART" id="SM00478">
    <property type="entry name" value="ENDO3c"/>
    <property type="match status" value="1"/>
</dbReference>
<evidence type="ECO:0000259" key="6">
    <source>
        <dbReference type="SMART" id="SM00478"/>
    </source>
</evidence>
<dbReference type="PANTHER" id="PTHR43286">
    <property type="entry name" value="ENDONUCLEASE III-LIKE PROTEIN 1"/>
    <property type="match status" value="1"/>
</dbReference>
<accession>A0A2H0BJG2</accession>
<dbReference type="GO" id="GO:0006289">
    <property type="term" value="P:nucleotide-excision repair"/>
    <property type="evidence" value="ECO:0007669"/>
    <property type="project" value="TreeGrafter"/>
</dbReference>
<dbReference type="Proteomes" id="UP000229847">
    <property type="component" value="Unassembled WGS sequence"/>
</dbReference>
<dbReference type="InterPro" id="IPR023170">
    <property type="entry name" value="HhH_base_excis_C"/>
</dbReference>
<dbReference type="GO" id="GO:0003906">
    <property type="term" value="F:DNA-(apurinic or apyrimidinic site) endonuclease activity"/>
    <property type="evidence" value="ECO:0007669"/>
    <property type="project" value="TreeGrafter"/>
</dbReference>
<keyword evidence="5" id="KW-0326">Glycosidase</keyword>
<keyword evidence="1" id="KW-0227">DNA damage</keyword>
<dbReference type="EMBL" id="PCSW01000028">
    <property type="protein sequence ID" value="PIP57836.1"/>
    <property type="molecule type" value="Genomic_DNA"/>
</dbReference>
<evidence type="ECO:0000256" key="4">
    <source>
        <dbReference type="ARBA" id="ARBA00023239"/>
    </source>
</evidence>
<organism evidence="7 8">
    <name type="scientific">Candidatus Woesebacteria bacterium CG22_combo_CG10-13_8_21_14_all_39_10</name>
    <dbReference type="NCBI Taxonomy" id="1975059"/>
    <lineage>
        <taxon>Bacteria</taxon>
        <taxon>Candidatus Woeseibacteriota</taxon>
    </lineage>
</organism>
<keyword evidence="3" id="KW-0234">DNA repair</keyword>
<dbReference type="PANTHER" id="PTHR43286:SF1">
    <property type="entry name" value="ENDONUCLEASE III-LIKE PROTEIN 1"/>
    <property type="match status" value="1"/>
</dbReference>
<feature type="domain" description="HhH-GPD" evidence="6">
    <location>
        <begin position="49"/>
        <end position="217"/>
    </location>
</feature>
<evidence type="ECO:0000256" key="5">
    <source>
        <dbReference type="ARBA" id="ARBA00023295"/>
    </source>
</evidence>
<dbReference type="Gene3D" id="1.10.1670.10">
    <property type="entry name" value="Helix-hairpin-Helix base-excision DNA repair enzymes (C-terminal)"/>
    <property type="match status" value="1"/>
</dbReference>
<evidence type="ECO:0000313" key="8">
    <source>
        <dbReference type="Proteomes" id="UP000229847"/>
    </source>
</evidence>
<dbReference type="Gene3D" id="1.10.340.30">
    <property type="entry name" value="Hypothetical protein, domain 2"/>
    <property type="match status" value="1"/>
</dbReference>
<evidence type="ECO:0000256" key="1">
    <source>
        <dbReference type="ARBA" id="ARBA00022763"/>
    </source>
</evidence>
<evidence type="ECO:0000256" key="2">
    <source>
        <dbReference type="ARBA" id="ARBA00022801"/>
    </source>
</evidence>